<dbReference type="EMBL" id="CP003614">
    <property type="protein sequence ID" value="AFZ10007.1"/>
    <property type="molecule type" value="Genomic_DNA"/>
</dbReference>
<dbReference type="STRING" id="179408.Osc7112_5798"/>
<dbReference type="KEGG" id="oni:Osc7112_5798"/>
<dbReference type="Proteomes" id="UP000010478">
    <property type="component" value="Chromosome"/>
</dbReference>
<accession>K9VR78</accession>
<gene>
    <name evidence="1" type="ORF">Osc7112_5798</name>
</gene>
<name>K9VR78_9CYAN</name>
<dbReference type="HOGENOM" id="CLU_1701327_0_0_3"/>
<evidence type="ECO:0000313" key="1">
    <source>
        <dbReference type="EMBL" id="AFZ10007.1"/>
    </source>
</evidence>
<sequence precursor="true">MKILLGLIVLIKSVSIKSRSKFLGVCVLAIALVLGGANLDSATARDYESRTQAVDRFTDWFFDRVNPQLGGRKLRSDDSAAYIREWNAIRRTVDREMITTPGDCVGDAFWDFDYRSHGRSLDRIADTIWDIRDPSGDKTRADVSKQEWKKLRNSIIREHFCY</sequence>
<dbReference type="AlphaFoldDB" id="K9VR78"/>
<keyword evidence="2" id="KW-1185">Reference proteome</keyword>
<reference evidence="1 2" key="1">
    <citation type="submission" date="2012-05" db="EMBL/GenBank/DDBJ databases">
        <title>Finished chromosome of genome of Oscillatoria sp. PCC 7112.</title>
        <authorList>
            <consortium name="US DOE Joint Genome Institute"/>
            <person name="Gugger M."/>
            <person name="Coursin T."/>
            <person name="Rippka R."/>
            <person name="Tandeau De Marsac N."/>
            <person name="Huntemann M."/>
            <person name="Wei C.-L."/>
            <person name="Han J."/>
            <person name="Detter J.C."/>
            <person name="Han C."/>
            <person name="Tapia R."/>
            <person name="Davenport K."/>
            <person name="Daligault H."/>
            <person name="Erkkila T."/>
            <person name="Gu W."/>
            <person name="Munk A.C.C."/>
            <person name="Teshima H."/>
            <person name="Xu Y."/>
            <person name="Chain P."/>
            <person name="Chen A."/>
            <person name="Krypides N."/>
            <person name="Mavromatis K."/>
            <person name="Markowitz V."/>
            <person name="Szeto E."/>
            <person name="Ivanova N."/>
            <person name="Mikhailova N."/>
            <person name="Ovchinnikova G."/>
            <person name="Pagani I."/>
            <person name="Pati A."/>
            <person name="Goodwin L."/>
            <person name="Peters L."/>
            <person name="Pitluck S."/>
            <person name="Woyke T."/>
            <person name="Kerfeld C."/>
        </authorList>
    </citation>
    <scope>NUCLEOTIDE SEQUENCE [LARGE SCALE GENOMIC DNA]</scope>
    <source>
        <strain evidence="1 2">PCC 7112</strain>
    </source>
</reference>
<organism evidence="1 2">
    <name type="scientific">Phormidium nigroviride PCC 7112</name>
    <dbReference type="NCBI Taxonomy" id="179408"/>
    <lineage>
        <taxon>Bacteria</taxon>
        <taxon>Bacillati</taxon>
        <taxon>Cyanobacteriota</taxon>
        <taxon>Cyanophyceae</taxon>
        <taxon>Oscillatoriophycideae</taxon>
        <taxon>Oscillatoriales</taxon>
        <taxon>Oscillatoriaceae</taxon>
        <taxon>Phormidium</taxon>
    </lineage>
</organism>
<proteinExistence type="predicted"/>
<protein>
    <submittedName>
        <fullName evidence="1">Uncharacterized protein</fullName>
    </submittedName>
</protein>
<evidence type="ECO:0000313" key="2">
    <source>
        <dbReference type="Proteomes" id="UP000010478"/>
    </source>
</evidence>